<keyword evidence="3 6" id="KW-0274">FAD</keyword>
<comment type="catalytic activity">
    <reaction evidence="7">
        <text>2 Fe(III)-[cytochrome b5] + NADH = 2 Fe(II)-[cytochrome b5] + NAD(+) + H(+)</text>
        <dbReference type="Rhea" id="RHEA:46680"/>
        <dbReference type="Rhea" id="RHEA-COMP:10438"/>
        <dbReference type="Rhea" id="RHEA-COMP:10439"/>
        <dbReference type="ChEBI" id="CHEBI:15378"/>
        <dbReference type="ChEBI" id="CHEBI:29033"/>
        <dbReference type="ChEBI" id="CHEBI:29034"/>
        <dbReference type="ChEBI" id="CHEBI:57540"/>
        <dbReference type="ChEBI" id="CHEBI:57945"/>
        <dbReference type="EC" id="1.6.2.2"/>
    </reaction>
</comment>
<feature type="binding site" evidence="6">
    <location>
        <position position="145"/>
    </location>
    <ligand>
        <name>FAD</name>
        <dbReference type="ChEBI" id="CHEBI:57692"/>
    </ligand>
</feature>
<dbReference type="PRINTS" id="PR00371">
    <property type="entry name" value="FPNCR"/>
</dbReference>
<dbReference type="InterPro" id="IPR001709">
    <property type="entry name" value="Flavoprot_Pyr_Nucl_cyt_Rdtase"/>
</dbReference>
<dbReference type="Pfam" id="PF00175">
    <property type="entry name" value="NAD_binding_1"/>
    <property type="match status" value="1"/>
</dbReference>
<keyword evidence="2 6" id="KW-0285">Flavoprotein</keyword>
<name>A0A915CVN1_9BILA</name>
<keyword evidence="8" id="KW-0812">Transmembrane</keyword>
<dbReference type="Proteomes" id="UP000887574">
    <property type="component" value="Unplaced"/>
</dbReference>
<dbReference type="InterPro" id="IPR039261">
    <property type="entry name" value="FNR_nucleotide-bd"/>
</dbReference>
<accession>A0A915CVN1</accession>
<dbReference type="EC" id="1.6.2.2" evidence="7"/>
<feature type="binding site" evidence="6">
    <location>
        <position position="110"/>
    </location>
    <ligand>
        <name>FAD</name>
        <dbReference type="ChEBI" id="CHEBI:57692"/>
    </ligand>
</feature>
<keyword evidence="5 7" id="KW-0520">NAD</keyword>
<dbReference type="GO" id="GO:0071949">
    <property type="term" value="F:FAD binding"/>
    <property type="evidence" value="ECO:0007669"/>
    <property type="project" value="TreeGrafter"/>
</dbReference>
<dbReference type="Pfam" id="PF00970">
    <property type="entry name" value="FAD_binding_6"/>
    <property type="match status" value="1"/>
</dbReference>
<evidence type="ECO:0000256" key="1">
    <source>
        <dbReference type="ARBA" id="ARBA00001974"/>
    </source>
</evidence>
<evidence type="ECO:0000259" key="9">
    <source>
        <dbReference type="PROSITE" id="PS51384"/>
    </source>
</evidence>
<sequence length="333" mass="37534">MNRKDQDSSLWESMVGSERHSLSYATITTVAVAFGLGTLATLYILKNRRKFFGRVNLTLSTRPSRTDYSVGSGHEEICLRFAFTKSRAWTSGGQHLYLSAKIDGKLTVRPYTPVSSDDDLGKVEFVIKVYFKDTHPKFPEGGKMSQYLNELNIGDTMDFRGPQGLIVYKGNGYFEVRADKKQAPVLRHFDEIGLVAGGTGITPHLQVINEILKNPSDTTKISLLFANQTEEDILLREDLDRLQAEHSGRFKLWYTIDRPPPTGWHYSVGFISPEMMAEHLPIENKSYKDSSAEVGCKADFSAVFMCGPPPMMKFACEPSLDKLNFPAENRFFF</sequence>
<evidence type="ECO:0000313" key="11">
    <source>
        <dbReference type="WBParaSite" id="jg12851"/>
    </source>
</evidence>
<evidence type="ECO:0000256" key="6">
    <source>
        <dbReference type="PIRSR" id="PIRSR601834-1"/>
    </source>
</evidence>
<dbReference type="GO" id="GO:0005739">
    <property type="term" value="C:mitochondrion"/>
    <property type="evidence" value="ECO:0007669"/>
    <property type="project" value="TreeGrafter"/>
</dbReference>
<feature type="binding site" evidence="6">
    <location>
        <position position="111"/>
    </location>
    <ligand>
        <name>FAD</name>
        <dbReference type="ChEBI" id="CHEBI:57692"/>
    </ligand>
</feature>
<comment type="cofactor">
    <cofactor evidence="1 6 7">
        <name>FAD</name>
        <dbReference type="ChEBI" id="CHEBI:57692"/>
    </cofactor>
</comment>
<evidence type="ECO:0000256" key="3">
    <source>
        <dbReference type="ARBA" id="ARBA00022827"/>
    </source>
</evidence>
<feature type="transmembrane region" description="Helical" evidence="8">
    <location>
        <begin position="22"/>
        <end position="45"/>
    </location>
</feature>
<keyword evidence="8" id="KW-1133">Transmembrane helix</keyword>
<evidence type="ECO:0000256" key="7">
    <source>
        <dbReference type="RuleBase" id="RU361226"/>
    </source>
</evidence>
<protein>
    <recommendedName>
        <fullName evidence="7">NADH-cytochrome b5 reductase</fullName>
        <ecNumber evidence="7">1.6.2.2</ecNumber>
    </recommendedName>
</protein>
<keyword evidence="10" id="KW-1185">Reference proteome</keyword>
<dbReference type="PROSITE" id="PS51384">
    <property type="entry name" value="FAD_FR"/>
    <property type="match status" value="1"/>
</dbReference>
<dbReference type="SUPFAM" id="SSF52343">
    <property type="entry name" value="Ferredoxin reductase-like, C-terminal NADP-linked domain"/>
    <property type="match status" value="1"/>
</dbReference>
<dbReference type="Gene3D" id="2.40.30.10">
    <property type="entry name" value="Translation factors"/>
    <property type="match status" value="1"/>
</dbReference>
<dbReference type="Gene3D" id="3.40.50.80">
    <property type="entry name" value="Nucleotide-binding domain of ferredoxin-NADP reductase (FNR) module"/>
    <property type="match status" value="1"/>
</dbReference>
<evidence type="ECO:0000256" key="8">
    <source>
        <dbReference type="SAM" id="Phobius"/>
    </source>
</evidence>
<dbReference type="AlphaFoldDB" id="A0A915CVN1"/>
<feature type="binding site" evidence="6">
    <location>
        <position position="109"/>
    </location>
    <ligand>
        <name>FAD</name>
        <dbReference type="ChEBI" id="CHEBI:57692"/>
    </ligand>
</feature>
<keyword evidence="8" id="KW-0472">Membrane</keyword>
<dbReference type="PANTHER" id="PTHR19370">
    <property type="entry name" value="NADH-CYTOCHROME B5 REDUCTASE"/>
    <property type="match status" value="1"/>
</dbReference>
<dbReference type="PRINTS" id="PR00406">
    <property type="entry name" value="CYTB5RDTASE"/>
</dbReference>
<evidence type="ECO:0000313" key="10">
    <source>
        <dbReference type="Proteomes" id="UP000887574"/>
    </source>
</evidence>
<organism evidence="10 11">
    <name type="scientific">Ditylenchus dipsaci</name>
    <dbReference type="NCBI Taxonomy" id="166011"/>
    <lineage>
        <taxon>Eukaryota</taxon>
        <taxon>Metazoa</taxon>
        <taxon>Ecdysozoa</taxon>
        <taxon>Nematoda</taxon>
        <taxon>Chromadorea</taxon>
        <taxon>Rhabditida</taxon>
        <taxon>Tylenchina</taxon>
        <taxon>Tylenchomorpha</taxon>
        <taxon>Sphaerularioidea</taxon>
        <taxon>Anguinidae</taxon>
        <taxon>Anguininae</taxon>
        <taxon>Ditylenchus</taxon>
    </lineage>
</organism>
<dbReference type="FunFam" id="3.40.50.80:FF:000009">
    <property type="entry name" value="NADH-cytochrome b5 reductase"/>
    <property type="match status" value="1"/>
</dbReference>
<dbReference type="GO" id="GO:0090524">
    <property type="term" value="F:cytochrome-b5 reductase activity, acting on NADH"/>
    <property type="evidence" value="ECO:0007669"/>
    <property type="project" value="UniProtKB-EC"/>
</dbReference>
<dbReference type="InterPro" id="IPR017938">
    <property type="entry name" value="Riboflavin_synthase-like_b-brl"/>
</dbReference>
<evidence type="ECO:0000256" key="2">
    <source>
        <dbReference type="ARBA" id="ARBA00022630"/>
    </source>
</evidence>
<evidence type="ECO:0000256" key="4">
    <source>
        <dbReference type="ARBA" id="ARBA00023002"/>
    </source>
</evidence>
<dbReference type="InterPro" id="IPR008333">
    <property type="entry name" value="Cbr1-like_FAD-bd_dom"/>
</dbReference>
<dbReference type="WBParaSite" id="jg12851">
    <property type="protein sequence ID" value="jg12851"/>
    <property type="gene ID" value="jg12851"/>
</dbReference>
<feature type="binding site" evidence="6">
    <location>
        <position position="202"/>
    </location>
    <ligand>
        <name>FAD</name>
        <dbReference type="ChEBI" id="CHEBI:57692"/>
    </ligand>
</feature>
<dbReference type="SUPFAM" id="SSF63380">
    <property type="entry name" value="Riboflavin synthase domain-like"/>
    <property type="match status" value="1"/>
</dbReference>
<feature type="binding site" evidence="6">
    <location>
        <position position="126"/>
    </location>
    <ligand>
        <name>FAD</name>
        <dbReference type="ChEBI" id="CHEBI:57692"/>
    </ligand>
</feature>
<dbReference type="PANTHER" id="PTHR19370:SF185">
    <property type="entry name" value="NADH-CYTOCHROME B5 REDUCTASE"/>
    <property type="match status" value="1"/>
</dbReference>
<dbReference type="CDD" id="cd06183">
    <property type="entry name" value="cyt_b5_reduct_like"/>
    <property type="match status" value="1"/>
</dbReference>
<reference evidence="11" key="1">
    <citation type="submission" date="2022-11" db="UniProtKB">
        <authorList>
            <consortium name="WormBaseParasite"/>
        </authorList>
    </citation>
    <scope>IDENTIFICATION</scope>
</reference>
<dbReference type="InterPro" id="IPR001834">
    <property type="entry name" value="CBR-like"/>
</dbReference>
<evidence type="ECO:0000256" key="5">
    <source>
        <dbReference type="ARBA" id="ARBA00023027"/>
    </source>
</evidence>
<feature type="binding site" evidence="6">
    <location>
        <position position="143"/>
    </location>
    <ligand>
        <name>FAD</name>
        <dbReference type="ChEBI" id="CHEBI:57692"/>
    </ligand>
</feature>
<comment type="similarity">
    <text evidence="7">Belongs to the flavoprotein pyridine nucleotide cytochrome reductase family.</text>
</comment>
<feature type="binding site" evidence="6">
    <location>
        <position position="144"/>
    </location>
    <ligand>
        <name>FAD</name>
        <dbReference type="ChEBI" id="CHEBI:57692"/>
    </ligand>
</feature>
<feature type="domain" description="FAD-binding FR-type" evidence="9">
    <location>
        <begin position="9"/>
        <end position="169"/>
    </location>
</feature>
<feature type="binding site" evidence="6">
    <location>
        <position position="128"/>
    </location>
    <ligand>
        <name>FAD</name>
        <dbReference type="ChEBI" id="CHEBI:57692"/>
    </ligand>
</feature>
<dbReference type="InterPro" id="IPR017927">
    <property type="entry name" value="FAD-bd_FR_type"/>
</dbReference>
<dbReference type="InterPro" id="IPR001433">
    <property type="entry name" value="OxRdtase_FAD/NAD-bd"/>
</dbReference>
<keyword evidence="4 7" id="KW-0560">Oxidoreductase</keyword>
<feature type="binding site" evidence="6">
    <location>
        <position position="131"/>
    </location>
    <ligand>
        <name>FAD</name>
        <dbReference type="ChEBI" id="CHEBI:57692"/>
    </ligand>
</feature>
<proteinExistence type="inferred from homology"/>